<dbReference type="Proteomes" id="UP000029925">
    <property type="component" value="Unassembled WGS sequence"/>
</dbReference>
<dbReference type="GeneID" id="78151353"/>
<dbReference type="PATRIC" id="fig|76936.10.peg.1115"/>
<dbReference type="PANTHER" id="PTHR30041">
    <property type="entry name" value="ARSENATE REDUCTASE"/>
    <property type="match status" value="1"/>
</dbReference>
<evidence type="ECO:0000313" key="4">
    <source>
        <dbReference type="EMBL" id="TLD78694.1"/>
    </source>
</evidence>
<dbReference type="OrthoDB" id="9803749at2"/>
<evidence type="ECO:0000256" key="2">
    <source>
        <dbReference type="PROSITE-ProRule" id="PRU01282"/>
    </source>
</evidence>
<dbReference type="InterPro" id="IPR036249">
    <property type="entry name" value="Thioredoxin-like_sf"/>
</dbReference>
<evidence type="ECO:0000313" key="5">
    <source>
        <dbReference type="Proteomes" id="UP000029925"/>
    </source>
</evidence>
<dbReference type="NCBIfam" id="TIGR01617">
    <property type="entry name" value="arsC_related"/>
    <property type="match status" value="1"/>
</dbReference>
<comment type="similarity">
    <text evidence="1 2">Belongs to the ArsC family.</text>
</comment>
<evidence type="ECO:0000256" key="1">
    <source>
        <dbReference type="ARBA" id="ARBA00007198"/>
    </source>
</evidence>
<evidence type="ECO:0000313" key="3">
    <source>
        <dbReference type="EMBL" id="CUU40028.1"/>
    </source>
</evidence>
<dbReference type="PROSITE" id="PS51353">
    <property type="entry name" value="ARSC"/>
    <property type="match status" value="1"/>
</dbReference>
<keyword evidence="5" id="KW-1185">Reference proteome</keyword>
<dbReference type="PANTHER" id="PTHR30041:SF8">
    <property type="entry name" value="PROTEIN YFFB"/>
    <property type="match status" value="1"/>
</dbReference>
<dbReference type="STRING" id="76936.BN2458_PEG1143"/>
<reference evidence="6" key="3">
    <citation type="submission" date="2015-11" db="EMBL/GenBank/DDBJ databases">
        <authorList>
            <person name="Anvar S.Y."/>
        </authorList>
    </citation>
    <scope>NUCLEOTIDE SEQUENCE [LARGE SCALE GENOMIC DNA]</scope>
</reference>
<dbReference type="KEGG" id="hty:BN2458_PEG1143"/>
<reference evidence="4 5" key="1">
    <citation type="journal article" date="2014" name="Genome Announc.">
        <title>Draft genome sequences of eight enterohepatic helicobacter species isolated from both laboratory and wild rodents.</title>
        <authorList>
            <person name="Sheh A."/>
            <person name="Shen Z."/>
            <person name="Fox J.G."/>
        </authorList>
    </citation>
    <scope>NUCLEOTIDE SEQUENCE [LARGE SCALE GENOMIC DNA]</scope>
    <source>
        <strain evidence="4 5">MIT 98-6810</strain>
    </source>
</reference>
<dbReference type="InterPro" id="IPR006660">
    <property type="entry name" value="Arsenate_reductase-like"/>
</dbReference>
<proteinExistence type="inferred from homology"/>
<dbReference type="SUPFAM" id="SSF52833">
    <property type="entry name" value="Thioredoxin-like"/>
    <property type="match status" value="1"/>
</dbReference>
<organism evidence="3 6">
    <name type="scientific">Helicobacter typhlonius</name>
    <dbReference type="NCBI Taxonomy" id="76936"/>
    <lineage>
        <taxon>Bacteria</taxon>
        <taxon>Pseudomonadati</taxon>
        <taxon>Campylobacterota</taxon>
        <taxon>Epsilonproteobacteria</taxon>
        <taxon>Campylobacterales</taxon>
        <taxon>Helicobacteraceae</taxon>
        <taxon>Helicobacter</taxon>
    </lineage>
</organism>
<sequence length="127" mass="14383">MAISLYGIKTCGSVKKAITLLEKHSIPFTFIDLKTHTPTKEQLALWIKQKSIKIVLNTKGTTYKNLKKDGKITDTILDSTLQIQVDTLFATPMLLKRPIITSDENLIIGYDESAILNLIHIFQQRKL</sequence>
<dbReference type="Gene3D" id="3.40.30.10">
    <property type="entry name" value="Glutaredoxin"/>
    <property type="match status" value="1"/>
</dbReference>
<dbReference type="EMBL" id="LN907858">
    <property type="protein sequence ID" value="CUU40028.1"/>
    <property type="molecule type" value="Genomic_DNA"/>
</dbReference>
<evidence type="ECO:0000313" key="6">
    <source>
        <dbReference type="Proteomes" id="UP000064525"/>
    </source>
</evidence>
<accession>A0A099UCQ2</accession>
<gene>
    <name evidence="3" type="ORF">BN2458_PEG1143</name>
    <name evidence="4" type="ORF">LS75_005155</name>
</gene>
<protein>
    <submittedName>
        <fullName evidence="3">Arsenate reductase and related proteins, glutaredoxin family</fullName>
    </submittedName>
    <submittedName>
        <fullName evidence="4">Spx/MgsR family RNA polymerase-binding regulatory protein</fullName>
    </submittedName>
</protein>
<dbReference type="AlphaFoldDB" id="A0A099UCQ2"/>
<dbReference type="InterPro" id="IPR006504">
    <property type="entry name" value="Tscrpt_reg_Spx/MgsR"/>
</dbReference>
<dbReference type="EMBL" id="JRPF02000004">
    <property type="protein sequence ID" value="TLD78694.1"/>
    <property type="molecule type" value="Genomic_DNA"/>
</dbReference>
<dbReference type="Pfam" id="PF03960">
    <property type="entry name" value="ArsC"/>
    <property type="match status" value="1"/>
</dbReference>
<dbReference type="CDD" id="cd02977">
    <property type="entry name" value="ArsC_family"/>
    <property type="match status" value="1"/>
</dbReference>
<dbReference type="RefSeq" id="WP_034325691.1">
    <property type="nucleotide sequence ID" value="NZ_CAJTQN010000003.1"/>
</dbReference>
<dbReference type="Proteomes" id="UP000064525">
    <property type="component" value="Chromosome I"/>
</dbReference>
<name>A0A099UCQ2_9HELI</name>
<reference evidence="3" key="2">
    <citation type="submission" date="2015-11" db="EMBL/GenBank/DDBJ databases">
        <authorList>
            <person name="Zhang Y."/>
            <person name="Guo Z."/>
        </authorList>
    </citation>
    <scope>NUCLEOTIDE SEQUENCE</scope>
    <source>
        <strain evidence="3">1</strain>
    </source>
</reference>